<feature type="domain" description="Gelsolin-like" evidence="3">
    <location>
        <begin position="4"/>
        <end position="81"/>
    </location>
</feature>
<dbReference type="STRING" id="7868.ENSCMIP00000009069"/>
<evidence type="ECO:0000259" key="3">
    <source>
        <dbReference type="Pfam" id="PF00626"/>
    </source>
</evidence>
<sequence>MEPVPLPTKAYGTFFEGDCYIIMFVKRTSTGTSQALHFWVGKESSQDEQGSAAIFVTQLDDYLGGGPIQYREMQAHESSAFKSYFKNGIVYKKGGVASGFNHVETNMYNIKRLLHLQGRKSIMATEVDLSWRSFNNGDIFLLDLGKVIVQ</sequence>
<dbReference type="AlphaFoldDB" id="A0A4W3HHJ9"/>
<dbReference type="SMART" id="SM00262">
    <property type="entry name" value="GEL"/>
    <property type="match status" value="1"/>
</dbReference>
<dbReference type="Proteomes" id="UP000314986">
    <property type="component" value="Unassembled WGS sequence"/>
</dbReference>
<reference evidence="4" key="4">
    <citation type="submission" date="2025-08" db="UniProtKB">
        <authorList>
            <consortium name="Ensembl"/>
        </authorList>
    </citation>
    <scope>IDENTIFICATION</scope>
</reference>
<dbReference type="GeneTree" id="ENSGT00940000160253"/>
<reference evidence="5" key="2">
    <citation type="journal article" date="2007" name="PLoS Biol.">
        <title>Survey sequencing and comparative analysis of the elephant shark (Callorhinchus milii) genome.</title>
        <authorList>
            <person name="Venkatesh B."/>
            <person name="Kirkness E.F."/>
            <person name="Loh Y.H."/>
            <person name="Halpern A.L."/>
            <person name="Lee A.P."/>
            <person name="Johnson J."/>
            <person name="Dandona N."/>
            <person name="Viswanathan L.D."/>
            <person name="Tay A."/>
            <person name="Venter J.C."/>
            <person name="Strausberg R.L."/>
            <person name="Brenner S."/>
        </authorList>
    </citation>
    <scope>NUCLEOTIDE SEQUENCE [LARGE SCALE GENOMIC DNA]</scope>
</reference>
<dbReference type="PANTHER" id="PTHR11977:SF123">
    <property type="entry name" value="GELSOLIN"/>
    <property type="match status" value="1"/>
</dbReference>
<dbReference type="Ensembl" id="ENSCMIT00000009320.1">
    <property type="protein sequence ID" value="ENSCMIP00000009069.1"/>
    <property type="gene ID" value="ENSCMIG00000004838.1"/>
</dbReference>
<dbReference type="InterPro" id="IPR007123">
    <property type="entry name" value="Gelsolin-like_dom"/>
</dbReference>
<reference evidence="5" key="1">
    <citation type="journal article" date="2006" name="Science">
        <title>Ancient noncoding elements conserved in the human genome.</title>
        <authorList>
            <person name="Venkatesh B."/>
            <person name="Kirkness E.F."/>
            <person name="Loh Y.H."/>
            <person name="Halpern A.L."/>
            <person name="Lee A.P."/>
            <person name="Johnson J."/>
            <person name="Dandona N."/>
            <person name="Viswanathan L.D."/>
            <person name="Tay A."/>
            <person name="Venter J.C."/>
            <person name="Strausberg R.L."/>
            <person name="Brenner S."/>
        </authorList>
    </citation>
    <scope>NUCLEOTIDE SEQUENCE [LARGE SCALE GENOMIC DNA]</scope>
</reference>
<evidence type="ECO:0000313" key="4">
    <source>
        <dbReference type="Ensembl" id="ENSCMIP00000009069.1"/>
    </source>
</evidence>
<dbReference type="Pfam" id="PF00626">
    <property type="entry name" value="Gelsolin"/>
    <property type="match status" value="2"/>
</dbReference>
<keyword evidence="1" id="KW-0677">Repeat</keyword>
<dbReference type="Gene3D" id="3.40.20.10">
    <property type="entry name" value="Severin"/>
    <property type="match status" value="2"/>
</dbReference>
<dbReference type="GO" id="GO:0015629">
    <property type="term" value="C:actin cytoskeleton"/>
    <property type="evidence" value="ECO:0007669"/>
    <property type="project" value="TreeGrafter"/>
</dbReference>
<reference evidence="4" key="5">
    <citation type="submission" date="2025-09" db="UniProtKB">
        <authorList>
            <consortium name="Ensembl"/>
        </authorList>
    </citation>
    <scope>IDENTIFICATION</scope>
</reference>
<keyword evidence="2" id="KW-0009">Actin-binding</keyword>
<evidence type="ECO:0000313" key="5">
    <source>
        <dbReference type="Proteomes" id="UP000314986"/>
    </source>
</evidence>
<dbReference type="SUPFAM" id="SSF55753">
    <property type="entry name" value="Actin depolymerizing proteins"/>
    <property type="match status" value="2"/>
</dbReference>
<dbReference type="PANTHER" id="PTHR11977">
    <property type="entry name" value="VILLIN"/>
    <property type="match status" value="1"/>
</dbReference>
<dbReference type="GO" id="GO:0005737">
    <property type="term" value="C:cytoplasm"/>
    <property type="evidence" value="ECO:0007669"/>
    <property type="project" value="TreeGrafter"/>
</dbReference>
<reference evidence="5" key="3">
    <citation type="journal article" date="2014" name="Nature">
        <title>Elephant shark genome provides unique insights into gnathostome evolution.</title>
        <authorList>
            <consortium name="International Elephant Shark Genome Sequencing Consortium"/>
            <person name="Venkatesh B."/>
            <person name="Lee A.P."/>
            <person name="Ravi V."/>
            <person name="Maurya A.K."/>
            <person name="Lian M.M."/>
            <person name="Swann J.B."/>
            <person name="Ohta Y."/>
            <person name="Flajnik M.F."/>
            <person name="Sutoh Y."/>
            <person name="Kasahara M."/>
            <person name="Hoon S."/>
            <person name="Gangu V."/>
            <person name="Roy S.W."/>
            <person name="Irimia M."/>
            <person name="Korzh V."/>
            <person name="Kondrychyn I."/>
            <person name="Lim Z.W."/>
            <person name="Tay B.H."/>
            <person name="Tohari S."/>
            <person name="Kong K.W."/>
            <person name="Ho S."/>
            <person name="Lorente-Galdos B."/>
            <person name="Quilez J."/>
            <person name="Marques-Bonet T."/>
            <person name="Raney B.J."/>
            <person name="Ingham P.W."/>
            <person name="Tay A."/>
            <person name="Hillier L.W."/>
            <person name="Minx P."/>
            <person name="Boehm T."/>
            <person name="Wilson R.K."/>
            <person name="Brenner S."/>
            <person name="Warren W.C."/>
        </authorList>
    </citation>
    <scope>NUCLEOTIDE SEQUENCE [LARGE SCALE GENOMIC DNA]</scope>
</reference>
<evidence type="ECO:0000256" key="2">
    <source>
        <dbReference type="ARBA" id="ARBA00023203"/>
    </source>
</evidence>
<dbReference type="PRINTS" id="PR00597">
    <property type="entry name" value="GELSOLIN"/>
</dbReference>
<protein>
    <recommendedName>
        <fullName evidence="3">Gelsolin-like domain-containing protein</fullName>
    </recommendedName>
</protein>
<dbReference type="OMA" id="HAEINAP"/>
<proteinExistence type="predicted"/>
<accession>A0A4W3HHJ9</accession>
<dbReference type="InParanoid" id="A0A4W3HHJ9"/>
<dbReference type="GO" id="GO:0005546">
    <property type="term" value="F:phosphatidylinositol-4,5-bisphosphate binding"/>
    <property type="evidence" value="ECO:0007669"/>
    <property type="project" value="TreeGrafter"/>
</dbReference>
<evidence type="ECO:0000256" key="1">
    <source>
        <dbReference type="ARBA" id="ARBA00022737"/>
    </source>
</evidence>
<dbReference type="GO" id="GO:0051015">
    <property type="term" value="F:actin filament binding"/>
    <property type="evidence" value="ECO:0007669"/>
    <property type="project" value="InterPro"/>
</dbReference>
<dbReference type="GO" id="GO:0051014">
    <property type="term" value="P:actin filament severing"/>
    <property type="evidence" value="ECO:0007669"/>
    <property type="project" value="TreeGrafter"/>
</dbReference>
<dbReference type="InterPro" id="IPR007122">
    <property type="entry name" value="Villin/Gelsolin"/>
</dbReference>
<dbReference type="GO" id="GO:0008154">
    <property type="term" value="P:actin polymerization or depolymerization"/>
    <property type="evidence" value="ECO:0007669"/>
    <property type="project" value="TreeGrafter"/>
</dbReference>
<dbReference type="CDD" id="cd11290">
    <property type="entry name" value="gelsolin_S1_like"/>
    <property type="match status" value="1"/>
</dbReference>
<organism evidence="4 5">
    <name type="scientific">Callorhinchus milii</name>
    <name type="common">Ghost shark</name>
    <dbReference type="NCBI Taxonomy" id="7868"/>
    <lineage>
        <taxon>Eukaryota</taxon>
        <taxon>Metazoa</taxon>
        <taxon>Chordata</taxon>
        <taxon>Craniata</taxon>
        <taxon>Vertebrata</taxon>
        <taxon>Chondrichthyes</taxon>
        <taxon>Holocephali</taxon>
        <taxon>Chimaeriformes</taxon>
        <taxon>Callorhinchidae</taxon>
        <taxon>Callorhinchus</taxon>
    </lineage>
</organism>
<dbReference type="GO" id="GO:0051016">
    <property type="term" value="P:barbed-end actin filament capping"/>
    <property type="evidence" value="ECO:0007669"/>
    <property type="project" value="TreeGrafter"/>
</dbReference>
<name>A0A4W3HHJ9_CALMI</name>
<dbReference type="InterPro" id="IPR029006">
    <property type="entry name" value="ADF-H/Gelsolin-like_dom_sf"/>
</dbReference>
<keyword evidence="5" id="KW-1185">Reference proteome</keyword>
<feature type="domain" description="Gelsolin-like" evidence="3">
    <location>
        <begin position="121"/>
        <end position="150"/>
    </location>
</feature>